<gene>
    <name evidence="6" type="ORF">K8V00_11560</name>
</gene>
<evidence type="ECO:0000313" key="6">
    <source>
        <dbReference type="EMBL" id="HJE98243.1"/>
    </source>
</evidence>
<feature type="domain" description="Glycoside hydrolase family 38 central" evidence="5">
    <location>
        <begin position="279"/>
        <end position="357"/>
    </location>
</feature>
<dbReference type="Pfam" id="PF01074">
    <property type="entry name" value="Glyco_hydro_38N"/>
    <property type="match status" value="1"/>
</dbReference>
<reference evidence="6" key="1">
    <citation type="journal article" date="2021" name="PeerJ">
        <title>Extensive microbial diversity within the chicken gut microbiome revealed by metagenomics and culture.</title>
        <authorList>
            <person name="Gilroy R."/>
            <person name="Ravi A."/>
            <person name="Getino M."/>
            <person name="Pursley I."/>
            <person name="Horton D.L."/>
            <person name="Alikhan N.F."/>
            <person name="Baker D."/>
            <person name="Gharbi K."/>
            <person name="Hall N."/>
            <person name="Watson M."/>
            <person name="Adriaenssens E.M."/>
            <person name="Foster-Nyarko E."/>
            <person name="Jarju S."/>
            <person name="Secka A."/>
            <person name="Antonio M."/>
            <person name="Oren A."/>
            <person name="Chaudhuri R.R."/>
            <person name="La Ragione R."/>
            <person name="Hildebrand F."/>
            <person name="Pallen M.J."/>
        </authorList>
    </citation>
    <scope>NUCLEOTIDE SEQUENCE</scope>
    <source>
        <strain evidence="6">CHK174-6876</strain>
    </source>
</reference>
<dbReference type="Gene3D" id="2.70.98.30">
    <property type="entry name" value="Golgi alpha-mannosidase II, domain 4"/>
    <property type="match status" value="1"/>
</dbReference>
<name>A0A921K1Q6_9LACO</name>
<comment type="similarity">
    <text evidence="1">Belongs to the glycosyl hydrolase 38 family.</text>
</comment>
<dbReference type="AlphaFoldDB" id="A0A921K1Q6"/>
<dbReference type="GO" id="GO:0046872">
    <property type="term" value="F:metal ion binding"/>
    <property type="evidence" value="ECO:0007669"/>
    <property type="project" value="UniProtKB-KW"/>
</dbReference>
<dbReference type="GO" id="GO:0004559">
    <property type="term" value="F:alpha-mannosidase activity"/>
    <property type="evidence" value="ECO:0007669"/>
    <property type="project" value="InterPro"/>
</dbReference>
<dbReference type="InterPro" id="IPR011013">
    <property type="entry name" value="Gal_mutarotase_sf_dom"/>
</dbReference>
<dbReference type="SMART" id="SM00872">
    <property type="entry name" value="Alpha-mann_mid"/>
    <property type="match status" value="1"/>
</dbReference>
<dbReference type="PANTHER" id="PTHR46017">
    <property type="entry name" value="ALPHA-MANNOSIDASE 2C1"/>
    <property type="match status" value="1"/>
</dbReference>
<proteinExistence type="inferred from homology"/>
<organism evidence="6 7">
    <name type="scientific">Ligilactobacillus acidipiscis</name>
    <dbReference type="NCBI Taxonomy" id="89059"/>
    <lineage>
        <taxon>Bacteria</taxon>
        <taxon>Bacillati</taxon>
        <taxon>Bacillota</taxon>
        <taxon>Bacilli</taxon>
        <taxon>Lactobacillales</taxon>
        <taxon>Lactobacillaceae</taxon>
        <taxon>Ligilactobacillus</taxon>
    </lineage>
</organism>
<accession>A0A921K1Q6</accession>
<dbReference type="InterPro" id="IPR000602">
    <property type="entry name" value="Glyco_hydro_38_N"/>
</dbReference>
<dbReference type="CDD" id="cd10815">
    <property type="entry name" value="GH38N_AMII_EcMngB_like"/>
    <property type="match status" value="1"/>
</dbReference>
<dbReference type="SUPFAM" id="SSF88713">
    <property type="entry name" value="Glycoside hydrolase/deacetylase"/>
    <property type="match status" value="1"/>
</dbReference>
<keyword evidence="2" id="KW-0479">Metal-binding</keyword>
<dbReference type="InterPro" id="IPR037094">
    <property type="entry name" value="Glyco_hydro_38_cen_sf"/>
</dbReference>
<dbReference type="InterPro" id="IPR015341">
    <property type="entry name" value="Glyco_hydro_38_cen"/>
</dbReference>
<sequence length="870" mass="99199">MVKAHLVNHTHWDREWYFTTMDAQVLSEQLFTEVLDELEKNSEANFCLDGQVSVVDEYVEIHPEARERIRKLVGEGRLFVGPWYTQTDALIPDQESIIRNLVIGMKDTQQNYGEPMKVGYLPDTFGFNAQMPTLLQQVGIDNFLFWRGTNFSQQTNSVYFRWRGLNEQEVLAIDFPFGYFTGQITPETKQNLAEFAKVRYDPAVKFESEHGDHEDVLMPSGIDQMNIIKNIKQTVDELNKQSKYQTEISTYPEFVDIIRKKKEQLPKYQGELRLPTYARVHRSIGSVRSQIKRENFQLEQKILKRVEPLCVIGAKVGVQIGNGLLLKLWKKLLECQAHDTLGGSVSDNVAADILHRFKEANELADGIENMVKKKIAQYLQLQSDQVLVFNTEPYEFNGDKTVKIVASSKKIALSGMKDPVITTAKKYSARQHILMMTSRGQEYTNEPEYYELEITGQVKLPALGYVVLQIQQADNEMAQTKRGQFGSYGKIEKGQQRLEFVDGRIDLIVNQHRIKNILSLVDAPNDGDTYDSSPFNGIQEQRLPLNMGTVVSSPQEDALLVRGSASLPADLDDYAKTCPKLGELTYSIKLSFNENGQVNANLKVDNEVNSHRLRLCFAPQIETDEVNAQIQAGYVRTRNEPIPADWADKFVEKPVNLYNFDKSLTLMTEQQHFTFWGAGQKEYEYRDQRLLVTLMATTGQLGKPNLAWRPGRASGDTTSQGHIMMPTPLAQERGFNEFDFAFKFSNEKFTAAANNRLTREWLAPSVSYQNQSLNVFINRLDNKIWRTENKPQIPEKLAMLKLPPELDVSALYPAYSSQGAYILRLQNLSSEPQKLPADLLEKAQAVTALEEPIKQTEIKPYDLLSLKIEL</sequence>
<dbReference type="InterPro" id="IPR011330">
    <property type="entry name" value="Glyco_hydro/deAcase_b/a-brl"/>
</dbReference>
<reference evidence="6" key="2">
    <citation type="submission" date="2021-09" db="EMBL/GenBank/DDBJ databases">
        <authorList>
            <person name="Gilroy R."/>
        </authorList>
    </citation>
    <scope>NUCLEOTIDE SEQUENCE</scope>
    <source>
        <strain evidence="6">CHK174-6876</strain>
    </source>
</reference>
<dbReference type="InterPro" id="IPR027291">
    <property type="entry name" value="Glyco_hydro_38_N_sf"/>
</dbReference>
<dbReference type="GO" id="GO:0030246">
    <property type="term" value="F:carbohydrate binding"/>
    <property type="evidence" value="ECO:0007669"/>
    <property type="project" value="InterPro"/>
</dbReference>
<evidence type="ECO:0000256" key="4">
    <source>
        <dbReference type="ARBA" id="ARBA00023295"/>
    </source>
</evidence>
<comment type="caution">
    <text evidence="6">The sequence shown here is derived from an EMBL/GenBank/DDBJ whole genome shotgun (WGS) entry which is preliminary data.</text>
</comment>
<keyword evidence="3" id="KW-0378">Hydrolase</keyword>
<evidence type="ECO:0000256" key="3">
    <source>
        <dbReference type="ARBA" id="ARBA00022801"/>
    </source>
</evidence>
<evidence type="ECO:0000256" key="2">
    <source>
        <dbReference type="ARBA" id="ARBA00022723"/>
    </source>
</evidence>
<dbReference type="GO" id="GO:0009313">
    <property type="term" value="P:oligosaccharide catabolic process"/>
    <property type="evidence" value="ECO:0007669"/>
    <property type="project" value="TreeGrafter"/>
</dbReference>
<dbReference type="GO" id="GO:0006013">
    <property type="term" value="P:mannose metabolic process"/>
    <property type="evidence" value="ECO:0007669"/>
    <property type="project" value="InterPro"/>
</dbReference>
<dbReference type="Pfam" id="PF09261">
    <property type="entry name" value="Alpha-mann_mid"/>
    <property type="match status" value="1"/>
</dbReference>
<dbReference type="SUPFAM" id="SSF88688">
    <property type="entry name" value="Families 57/38 glycoside transferase middle domain"/>
    <property type="match status" value="1"/>
</dbReference>
<dbReference type="Gene3D" id="1.20.1270.50">
    <property type="entry name" value="Glycoside hydrolase family 38, central domain"/>
    <property type="match status" value="1"/>
</dbReference>
<keyword evidence="4" id="KW-0326">Glycosidase</keyword>
<protein>
    <submittedName>
        <fullName evidence="6">Alpha-mannosidase</fullName>
    </submittedName>
</protein>
<dbReference type="Proteomes" id="UP000707535">
    <property type="component" value="Unassembled WGS sequence"/>
</dbReference>
<evidence type="ECO:0000313" key="7">
    <source>
        <dbReference type="Proteomes" id="UP000707535"/>
    </source>
</evidence>
<dbReference type="InterPro" id="IPR028995">
    <property type="entry name" value="Glyco_hydro_57/38_cen_sf"/>
</dbReference>
<dbReference type="EMBL" id="DYXG01000115">
    <property type="protein sequence ID" value="HJE98243.1"/>
    <property type="molecule type" value="Genomic_DNA"/>
</dbReference>
<dbReference type="Gene3D" id="3.20.110.10">
    <property type="entry name" value="Glycoside hydrolase 38, N terminal domain"/>
    <property type="match status" value="1"/>
</dbReference>
<dbReference type="PANTHER" id="PTHR46017:SF2">
    <property type="entry name" value="MANNOSYLGLYCERATE HYDROLASE"/>
    <property type="match status" value="1"/>
</dbReference>
<evidence type="ECO:0000256" key="1">
    <source>
        <dbReference type="ARBA" id="ARBA00009792"/>
    </source>
</evidence>
<evidence type="ECO:0000259" key="5">
    <source>
        <dbReference type="SMART" id="SM00872"/>
    </source>
</evidence>
<dbReference type="SUPFAM" id="SSF74650">
    <property type="entry name" value="Galactose mutarotase-like"/>
    <property type="match status" value="1"/>
</dbReference>